<accession>A0ABT6UGU3</accession>
<dbReference type="RefSeq" id="WP_282679970.1">
    <property type="nucleotide sequence ID" value="NZ_JAOTLW010000025.1"/>
</dbReference>
<evidence type="ECO:0000313" key="2">
    <source>
        <dbReference type="Proteomes" id="UP001159075"/>
    </source>
</evidence>
<reference evidence="1 2" key="1">
    <citation type="submission" date="2022-09" db="EMBL/GenBank/DDBJ databases">
        <title>The outer-membrane cytochrome OmcA is essential for infection of Shewanella oneidensis by a zebrafish-associated bacteriophage.</title>
        <authorList>
            <person name="Grenfell A.W."/>
            <person name="Intile P."/>
            <person name="Mcfarlane J."/>
            <person name="Leung D."/>
            <person name="Abdalla K."/>
            <person name="Wold M."/>
            <person name="Kees E."/>
            <person name="Gralnick J."/>
        </authorList>
    </citation>
    <scope>NUCLEOTIDE SEQUENCE [LARGE SCALE GENOMIC DNA]</scope>
    <source>
        <strain evidence="1 2">NF-5</strain>
    </source>
</reference>
<dbReference type="Proteomes" id="UP001159075">
    <property type="component" value="Unassembled WGS sequence"/>
</dbReference>
<keyword evidence="2" id="KW-1185">Reference proteome</keyword>
<comment type="caution">
    <text evidence="1">The sequence shown here is derived from an EMBL/GenBank/DDBJ whole genome shotgun (WGS) entry which is preliminary data.</text>
</comment>
<organism evidence="1 2">
    <name type="scientific">Shewanella xiamenensis</name>
    <dbReference type="NCBI Taxonomy" id="332186"/>
    <lineage>
        <taxon>Bacteria</taxon>
        <taxon>Pseudomonadati</taxon>
        <taxon>Pseudomonadota</taxon>
        <taxon>Gammaproteobacteria</taxon>
        <taxon>Alteromonadales</taxon>
        <taxon>Shewanellaceae</taxon>
        <taxon>Shewanella</taxon>
    </lineage>
</organism>
<proteinExistence type="predicted"/>
<protein>
    <submittedName>
        <fullName evidence="1">Uncharacterized protein</fullName>
    </submittedName>
</protein>
<evidence type="ECO:0000313" key="1">
    <source>
        <dbReference type="EMBL" id="MDI5833689.1"/>
    </source>
</evidence>
<gene>
    <name evidence="1" type="ORF">ODY93_19070</name>
</gene>
<dbReference type="EMBL" id="JAOTLW010000025">
    <property type="protein sequence ID" value="MDI5833689.1"/>
    <property type="molecule type" value="Genomic_DNA"/>
</dbReference>
<sequence length="104" mass="11532">MGIEQQESQVIYKTDDGLLSIESFQHIDNSFRLSACGERIVIAFDASQVTVIDDSKNGTDIIELKIRQNSPIFLKNSQEASSIAEFIGVEVFCFDECGNDLVPV</sequence>
<name>A0ABT6UGU3_9GAMM</name>